<dbReference type="SUPFAM" id="SSF52540">
    <property type="entry name" value="P-loop containing nucleoside triphosphate hydrolases"/>
    <property type="match status" value="1"/>
</dbReference>
<name>A0A9X3EV87_9BACT</name>
<comment type="caution">
    <text evidence="2">The sequence shown here is derived from an EMBL/GenBank/DDBJ whole genome shotgun (WGS) entry which is preliminary data.</text>
</comment>
<dbReference type="InterPro" id="IPR039421">
    <property type="entry name" value="Type_1_exporter"/>
</dbReference>
<accession>A0A9X3EV87</accession>
<dbReference type="Gene3D" id="3.40.50.300">
    <property type="entry name" value="P-loop containing nucleotide triphosphate hydrolases"/>
    <property type="match status" value="1"/>
</dbReference>
<dbReference type="RefSeq" id="WP_267774072.1">
    <property type="nucleotide sequence ID" value="NZ_JAPNKE010000002.1"/>
</dbReference>
<dbReference type="PANTHER" id="PTHR43394">
    <property type="entry name" value="ATP-DEPENDENT PERMEASE MDL1, MITOCHONDRIAL"/>
    <property type="match status" value="1"/>
</dbReference>
<protein>
    <recommendedName>
        <fullName evidence="4">ABC transporter domain-containing protein</fullName>
    </recommendedName>
</protein>
<dbReference type="EMBL" id="JAPNKE010000002">
    <property type="protein sequence ID" value="MCY1010924.1"/>
    <property type="molecule type" value="Genomic_DNA"/>
</dbReference>
<evidence type="ECO:0008006" key="4">
    <source>
        <dbReference type="Google" id="ProtNLM"/>
    </source>
</evidence>
<dbReference type="GO" id="GO:0015421">
    <property type="term" value="F:ABC-type oligopeptide transporter activity"/>
    <property type="evidence" value="ECO:0007669"/>
    <property type="project" value="TreeGrafter"/>
</dbReference>
<dbReference type="InterPro" id="IPR027417">
    <property type="entry name" value="P-loop_NTPase"/>
</dbReference>
<feature type="region of interest" description="Disordered" evidence="1">
    <location>
        <begin position="1"/>
        <end position="21"/>
    </location>
</feature>
<keyword evidence="3" id="KW-1185">Reference proteome</keyword>
<proteinExistence type="predicted"/>
<dbReference type="Proteomes" id="UP001150924">
    <property type="component" value="Unassembled WGS sequence"/>
</dbReference>
<sequence length="181" mass="19968">MERVSLRNLHYGSDPRHHQSPQALELADLGPVLERLPDGLQSILGEGGGLVSGGEGQRVRLGRALLRGEPRLVLLDEPFRGLDRHARAALLTRARERWRGSTLLCVTHDIDAALGFDRVLVIDGGRLVEEGSPIDLADRPDSRYAALLRAEAELRAEGWSDPRWRRLRLEGGQLRAGEAPA</sequence>
<reference evidence="2" key="1">
    <citation type="submission" date="2022-11" db="EMBL/GenBank/DDBJ databases">
        <title>Minimal conservation of predation-associated metabolite biosynthetic gene clusters underscores biosynthetic potential of Myxococcota including descriptions for ten novel species: Archangium lansinium sp. nov., Myxococcus landrumus sp. nov., Nannocystis bai.</title>
        <authorList>
            <person name="Ahearne A."/>
            <person name="Stevens C."/>
            <person name="Phillips K."/>
        </authorList>
    </citation>
    <scope>NUCLEOTIDE SEQUENCE</scope>
    <source>
        <strain evidence="2">Na p29</strain>
    </source>
</reference>
<dbReference type="PANTHER" id="PTHR43394:SF1">
    <property type="entry name" value="ATP-BINDING CASSETTE SUB-FAMILY B MEMBER 10, MITOCHONDRIAL"/>
    <property type="match status" value="1"/>
</dbReference>
<evidence type="ECO:0000313" key="2">
    <source>
        <dbReference type="EMBL" id="MCY1010924.1"/>
    </source>
</evidence>
<evidence type="ECO:0000313" key="3">
    <source>
        <dbReference type="Proteomes" id="UP001150924"/>
    </source>
</evidence>
<dbReference type="AlphaFoldDB" id="A0A9X3EV87"/>
<gene>
    <name evidence="2" type="ORF">OV079_36240</name>
</gene>
<organism evidence="2 3">
    <name type="scientific">Nannocystis pusilla</name>
    <dbReference type="NCBI Taxonomy" id="889268"/>
    <lineage>
        <taxon>Bacteria</taxon>
        <taxon>Pseudomonadati</taxon>
        <taxon>Myxococcota</taxon>
        <taxon>Polyangia</taxon>
        <taxon>Nannocystales</taxon>
        <taxon>Nannocystaceae</taxon>
        <taxon>Nannocystis</taxon>
    </lineage>
</organism>
<evidence type="ECO:0000256" key="1">
    <source>
        <dbReference type="SAM" id="MobiDB-lite"/>
    </source>
</evidence>